<dbReference type="Proteomes" id="UP000078559">
    <property type="component" value="Chromosome 12"/>
</dbReference>
<sequence>MGGVIVIIAVGLRFISPESPRYYSDIQKDLRKAAVAVKQVGVCQTIYDQSFQFHQEQIIALAVKLTQHLGRVAQSST</sequence>
<dbReference type="AlphaFoldDB" id="A0A194WCI6"/>
<name>A0A194WCI6_CYTMA</name>
<dbReference type="EMBL" id="CM003109">
    <property type="protein sequence ID" value="KUI74067.1"/>
    <property type="molecule type" value="Genomic_DNA"/>
</dbReference>
<organism evidence="1 2">
    <name type="scientific">Cytospora mali</name>
    <name type="common">Apple Valsa canker fungus</name>
    <name type="synonym">Valsa mali</name>
    <dbReference type="NCBI Taxonomy" id="578113"/>
    <lineage>
        <taxon>Eukaryota</taxon>
        <taxon>Fungi</taxon>
        <taxon>Dikarya</taxon>
        <taxon>Ascomycota</taxon>
        <taxon>Pezizomycotina</taxon>
        <taxon>Sordariomycetes</taxon>
        <taxon>Sordariomycetidae</taxon>
        <taxon>Diaporthales</taxon>
        <taxon>Cytosporaceae</taxon>
        <taxon>Cytospora</taxon>
    </lineage>
</organism>
<keyword evidence="2" id="KW-1185">Reference proteome</keyword>
<accession>A0A194WCI6</accession>
<gene>
    <name evidence="1" type="ORF">VM1G_11964</name>
</gene>
<proteinExistence type="predicted"/>
<dbReference type="SMR" id="A0A194WCI6"/>
<evidence type="ECO:0000313" key="1">
    <source>
        <dbReference type="EMBL" id="KUI74067.1"/>
    </source>
</evidence>
<protein>
    <submittedName>
        <fullName evidence="1">Uncharacterized protein</fullName>
    </submittedName>
</protein>
<reference evidence="1" key="1">
    <citation type="submission" date="2014-12" db="EMBL/GenBank/DDBJ databases">
        <title>Genome Sequence of Valsa Canker Pathogens Uncovers a Specific Adaption of Colonization on Woody Bark.</title>
        <authorList>
            <person name="Yin Z."/>
            <person name="Liu H."/>
            <person name="Gao X."/>
            <person name="Li Z."/>
            <person name="Song N."/>
            <person name="Ke X."/>
            <person name="Dai Q."/>
            <person name="Wu Y."/>
            <person name="Sun Y."/>
            <person name="Xu J.-R."/>
            <person name="Kang Z.K."/>
            <person name="Wang L."/>
            <person name="Huang L."/>
        </authorList>
    </citation>
    <scope>NUCLEOTIDE SEQUENCE [LARGE SCALE GENOMIC DNA]</scope>
    <source>
        <strain evidence="1">03-8</strain>
    </source>
</reference>
<evidence type="ECO:0000313" key="2">
    <source>
        <dbReference type="Proteomes" id="UP000078559"/>
    </source>
</evidence>